<keyword evidence="2" id="KW-0732">Signal</keyword>
<proteinExistence type="predicted"/>
<feature type="signal peptide" evidence="2">
    <location>
        <begin position="1"/>
        <end position="25"/>
    </location>
</feature>
<name>A0A4Y5YGB9_9GAMM</name>
<protein>
    <submittedName>
        <fullName evidence="3">Uncharacterized protein</fullName>
    </submittedName>
</protein>
<dbReference type="EMBL" id="CP041036">
    <property type="protein sequence ID" value="QDE31764.1"/>
    <property type="molecule type" value="Genomic_DNA"/>
</dbReference>
<evidence type="ECO:0000313" key="4">
    <source>
        <dbReference type="Proteomes" id="UP000319809"/>
    </source>
</evidence>
<evidence type="ECO:0000313" key="3">
    <source>
        <dbReference type="EMBL" id="QDE31764.1"/>
    </source>
</evidence>
<feature type="chain" id="PRO_5021267145" evidence="2">
    <location>
        <begin position="26"/>
        <end position="130"/>
    </location>
</feature>
<gene>
    <name evidence="3" type="ORF">FH971_12820</name>
</gene>
<dbReference type="Proteomes" id="UP000319809">
    <property type="component" value="Chromosome"/>
</dbReference>
<keyword evidence="4" id="KW-1185">Reference proteome</keyword>
<dbReference type="KEGG" id="spol:FH971_12820"/>
<evidence type="ECO:0000256" key="2">
    <source>
        <dbReference type="SAM" id="SignalP"/>
    </source>
</evidence>
<dbReference type="AlphaFoldDB" id="A0A4Y5YGB9"/>
<sequence length="130" mass="12670">MRKNKLTLLLVSALFTAGMSAGVMAEDTLTASTQNAPISEQAQQLSIEIQAANGNTELIKQALKAAAVAGMAPDDILAVALANGIDPSIVAEVVEETQTSGGGGFGAAPAPGVTGFGGGSGGGAGTISEN</sequence>
<reference evidence="3 4" key="1">
    <citation type="submission" date="2019-06" db="EMBL/GenBank/DDBJ databases">
        <title>The genome of Shewanella sp. SM1901.</title>
        <authorList>
            <person name="Cha Q."/>
        </authorList>
    </citation>
    <scope>NUCLEOTIDE SEQUENCE [LARGE SCALE GENOMIC DNA]</scope>
    <source>
        <strain evidence="3 4">SM1901</strain>
    </source>
</reference>
<organism evidence="3 4">
    <name type="scientific">Shewanella polaris</name>
    <dbReference type="NCBI Taxonomy" id="2588449"/>
    <lineage>
        <taxon>Bacteria</taxon>
        <taxon>Pseudomonadati</taxon>
        <taxon>Pseudomonadota</taxon>
        <taxon>Gammaproteobacteria</taxon>
        <taxon>Alteromonadales</taxon>
        <taxon>Shewanellaceae</taxon>
        <taxon>Shewanella</taxon>
    </lineage>
</organism>
<feature type="compositionally biased region" description="Gly residues" evidence="1">
    <location>
        <begin position="114"/>
        <end position="130"/>
    </location>
</feature>
<evidence type="ECO:0000256" key="1">
    <source>
        <dbReference type="SAM" id="MobiDB-lite"/>
    </source>
</evidence>
<dbReference type="RefSeq" id="WP_140234555.1">
    <property type="nucleotide sequence ID" value="NZ_CP041036.1"/>
</dbReference>
<accession>A0A4Y5YGB9</accession>
<feature type="region of interest" description="Disordered" evidence="1">
    <location>
        <begin position="100"/>
        <end position="130"/>
    </location>
</feature>